<accession>A0ABW1DHW0</accession>
<evidence type="ECO:0000256" key="1">
    <source>
        <dbReference type="ARBA" id="ARBA00023015"/>
    </source>
</evidence>
<evidence type="ECO:0000256" key="2">
    <source>
        <dbReference type="ARBA" id="ARBA00023125"/>
    </source>
</evidence>
<dbReference type="EMBL" id="JBHSOH010000004">
    <property type="protein sequence ID" value="MFC5847286.1"/>
    <property type="molecule type" value="Genomic_DNA"/>
</dbReference>
<dbReference type="CDD" id="cd06267">
    <property type="entry name" value="PBP1_LacI_sugar_binding-like"/>
    <property type="match status" value="1"/>
</dbReference>
<dbReference type="RefSeq" id="WP_380046300.1">
    <property type="nucleotide sequence ID" value="NZ_JBHSOH010000004.1"/>
</dbReference>
<dbReference type="Pfam" id="PF13377">
    <property type="entry name" value="Peripla_BP_3"/>
    <property type="match status" value="1"/>
</dbReference>
<dbReference type="Gene3D" id="1.10.260.40">
    <property type="entry name" value="lambda repressor-like DNA-binding domains"/>
    <property type="match status" value="1"/>
</dbReference>
<gene>
    <name evidence="5" type="ORF">ACFPQ6_03095</name>
</gene>
<dbReference type="InterPro" id="IPR028082">
    <property type="entry name" value="Peripla_BP_I"/>
</dbReference>
<dbReference type="PROSITE" id="PS50932">
    <property type="entry name" value="HTH_LACI_2"/>
    <property type="match status" value="1"/>
</dbReference>
<proteinExistence type="predicted"/>
<evidence type="ECO:0000256" key="3">
    <source>
        <dbReference type="ARBA" id="ARBA00023163"/>
    </source>
</evidence>
<organism evidence="5 6">
    <name type="scientific">Deinococcus petrolearius</name>
    <dbReference type="NCBI Taxonomy" id="1751295"/>
    <lineage>
        <taxon>Bacteria</taxon>
        <taxon>Thermotogati</taxon>
        <taxon>Deinococcota</taxon>
        <taxon>Deinococci</taxon>
        <taxon>Deinococcales</taxon>
        <taxon>Deinococcaceae</taxon>
        <taxon>Deinococcus</taxon>
    </lineage>
</organism>
<keyword evidence="6" id="KW-1185">Reference proteome</keyword>
<dbReference type="PROSITE" id="PS00356">
    <property type="entry name" value="HTH_LACI_1"/>
    <property type="match status" value="1"/>
</dbReference>
<dbReference type="Pfam" id="PF00356">
    <property type="entry name" value="LacI"/>
    <property type="match status" value="1"/>
</dbReference>
<dbReference type="CDD" id="cd01392">
    <property type="entry name" value="HTH_LacI"/>
    <property type="match status" value="1"/>
</dbReference>
<name>A0ABW1DHW0_9DEIO</name>
<dbReference type="InterPro" id="IPR046335">
    <property type="entry name" value="LacI/GalR-like_sensor"/>
</dbReference>
<feature type="domain" description="HTH lacI-type" evidence="4">
    <location>
        <begin position="2"/>
        <end position="56"/>
    </location>
</feature>
<dbReference type="InterPro" id="IPR010982">
    <property type="entry name" value="Lambda_DNA-bd_dom_sf"/>
</dbReference>
<dbReference type="GO" id="GO:0003677">
    <property type="term" value="F:DNA binding"/>
    <property type="evidence" value="ECO:0007669"/>
    <property type="project" value="UniProtKB-KW"/>
</dbReference>
<keyword evidence="2 5" id="KW-0238">DNA-binding</keyword>
<dbReference type="InterPro" id="IPR000843">
    <property type="entry name" value="HTH_LacI"/>
</dbReference>
<dbReference type="PANTHER" id="PTHR30146">
    <property type="entry name" value="LACI-RELATED TRANSCRIPTIONAL REPRESSOR"/>
    <property type="match status" value="1"/>
</dbReference>
<dbReference type="Proteomes" id="UP001595979">
    <property type="component" value="Unassembled WGS sequence"/>
</dbReference>
<dbReference type="SMART" id="SM00354">
    <property type="entry name" value="HTH_LACI"/>
    <property type="match status" value="1"/>
</dbReference>
<sequence>MPTIQDVARLAGVSPTTAKRALREPDKLTPQTLTRVQDAIEKLHYEPDVRAGSLRGGQSRTVGLIVGSIVEPFFAQFARTAARVLGRAGYAVMVSENEYSAARELGELRLLYGQRVAGILLRSGYGGESRDYLKRLSERGVSVVEFDYAAPLSPFPSVMLDNAGAMRSAVEHLHARGHRRIAALGTYDPVVHPEERSRTFPQAMNRLGLTVPPEYQRVTLLTEETAYALTHELLALPRPPTALIAMAGTQAVGAYHAIRERGLRIPDDLSLITFDNYPWTALVEPPVTVLEQPVEAMATAAAELMIASLEGDRAALEGRRHQVFESCLIARGSCAAPAELALKAQ</sequence>
<evidence type="ECO:0000313" key="6">
    <source>
        <dbReference type="Proteomes" id="UP001595979"/>
    </source>
</evidence>
<dbReference type="Gene3D" id="3.40.50.2300">
    <property type="match status" value="2"/>
</dbReference>
<keyword evidence="3" id="KW-0804">Transcription</keyword>
<dbReference type="SUPFAM" id="SSF53822">
    <property type="entry name" value="Periplasmic binding protein-like I"/>
    <property type="match status" value="1"/>
</dbReference>
<protein>
    <submittedName>
        <fullName evidence="5">LacI family DNA-binding transcriptional regulator</fullName>
    </submittedName>
</protein>
<dbReference type="SUPFAM" id="SSF47413">
    <property type="entry name" value="lambda repressor-like DNA-binding domains"/>
    <property type="match status" value="1"/>
</dbReference>
<dbReference type="PANTHER" id="PTHR30146:SF138">
    <property type="entry name" value="TRANSCRIPTIONAL REGULATORY PROTEIN"/>
    <property type="match status" value="1"/>
</dbReference>
<evidence type="ECO:0000313" key="5">
    <source>
        <dbReference type="EMBL" id="MFC5847286.1"/>
    </source>
</evidence>
<comment type="caution">
    <text evidence="5">The sequence shown here is derived from an EMBL/GenBank/DDBJ whole genome shotgun (WGS) entry which is preliminary data.</text>
</comment>
<evidence type="ECO:0000259" key="4">
    <source>
        <dbReference type="PROSITE" id="PS50932"/>
    </source>
</evidence>
<reference evidence="6" key="1">
    <citation type="journal article" date="2019" name="Int. J. Syst. Evol. Microbiol.">
        <title>The Global Catalogue of Microorganisms (GCM) 10K type strain sequencing project: providing services to taxonomists for standard genome sequencing and annotation.</title>
        <authorList>
            <consortium name="The Broad Institute Genomics Platform"/>
            <consortium name="The Broad Institute Genome Sequencing Center for Infectious Disease"/>
            <person name="Wu L."/>
            <person name="Ma J."/>
        </authorList>
    </citation>
    <scope>NUCLEOTIDE SEQUENCE [LARGE SCALE GENOMIC DNA]</scope>
    <source>
        <strain evidence="6">CGMCC 1.15053</strain>
    </source>
</reference>
<keyword evidence="1" id="KW-0805">Transcription regulation</keyword>